<evidence type="ECO:0000256" key="1">
    <source>
        <dbReference type="SAM" id="Phobius"/>
    </source>
</evidence>
<name>A0A0D5YDG4_ACIBA</name>
<keyword evidence="1" id="KW-0472">Membrane</keyword>
<dbReference type="PATRIC" id="fig|470.1345.peg.547"/>
<feature type="transmembrane region" description="Helical" evidence="1">
    <location>
        <begin position="20"/>
        <end position="45"/>
    </location>
</feature>
<dbReference type="InterPro" id="IPR032637">
    <property type="entry name" value="Phage_holin-like"/>
</dbReference>
<organism evidence="2 3">
    <name type="scientific">Acinetobacter baumannii</name>
    <dbReference type="NCBI Taxonomy" id="470"/>
    <lineage>
        <taxon>Bacteria</taxon>
        <taxon>Pseudomonadati</taxon>
        <taxon>Pseudomonadota</taxon>
        <taxon>Gammaproteobacteria</taxon>
        <taxon>Moraxellales</taxon>
        <taxon>Moraxellaceae</taxon>
        <taxon>Acinetobacter</taxon>
        <taxon>Acinetobacter calcoaceticus/baumannii complex</taxon>
    </lineage>
</organism>
<proteinExistence type="predicted"/>
<feature type="transmembrane region" description="Helical" evidence="1">
    <location>
        <begin position="80"/>
        <end position="99"/>
    </location>
</feature>
<feature type="transmembrane region" description="Helical" evidence="1">
    <location>
        <begin position="57"/>
        <end position="74"/>
    </location>
</feature>
<sequence length="122" mass="13052">MGLRRFMPEPTTSTATIATLSAVSLLPFINGNALLGAVLGAAFIATFEKDLNAYQRIRNMLLATGIGYISAPLITEHTLLKADAVAALITSTLCLFILIKVVDWVKTAKLSDILNIFRGGKS</sequence>
<reference evidence="2 3" key="1">
    <citation type="journal article" date="2015" name="J. Bacteriol.">
        <title>Resources for Genetic and Genomic Analysis of Emerging Pathogen Acinetobacter baumannii.</title>
        <authorList>
            <person name="Gallagher L.A."/>
            <person name="Ramage E."/>
            <person name="Weiss E.J."/>
            <person name="Radey M."/>
            <person name="Hayden H.S."/>
            <person name="Held K.G."/>
            <person name="Huse H.K."/>
            <person name="Zurawski D.V."/>
            <person name="Brittnacher M.J."/>
            <person name="Manoil C."/>
        </authorList>
    </citation>
    <scope>NUCLEOTIDE SEQUENCE [LARGE SCALE GENOMIC DNA]</scope>
    <source>
        <strain evidence="2 3">AB5075-UW</strain>
    </source>
</reference>
<dbReference type="EMBL" id="CP008706">
    <property type="protein sequence ID" value="AKA30347.1"/>
    <property type="molecule type" value="Genomic_DNA"/>
</dbReference>
<gene>
    <name evidence="2" type="ORF">ABUW_0577</name>
</gene>
<protein>
    <submittedName>
        <fullName evidence="2">Phage-related membrane protein</fullName>
    </submittedName>
</protein>
<dbReference type="Pfam" id="PF16931">
    <property type="entry name" value="Phage_holin_8"/>
    <property type="match status" value="1"/>
</dbReference>
<keyword evidence="1" id="KW-1133">Transmembrane helix</keyword>
<evidence type="ECO:0000313" key="2">
    <source>
        <dbReference type="EMBL" id="AKA30347.1"/>
    </source>
</evidence>
<dbReference type="AlphaFoldDB" id="A0A0D5YDG4"/>
<keyword evidence="1" id="KW-0812">Transmembrane</keyword>
<evidence type="ECO:0000313" key="3">
    <source>
        <dbReference type="Proteomes" id="UP000032746"/>
    </source>
</evidence>
<accession>A0A0D5YDG4</accession>
<dbReference type="Proteomes" id="UP000032746">
    <property type="component" value="Chromosome"/>
</dbReference>
<reference evidence="3" key="2">
    <citation type="submission" date="2015-03" db="EMBL/GenBank/DDBJ databases">
        <authorList>
            <person name="Gallagher L.A."/>
            <person name="Hayden H.S."/>
            <person name="Weiss E.J."/>
            <person name="Hager K.R."/>
            <person name="Ramage E."/>
            <person name="Radey M.R."/>
            <person name="Bydalek R."/>
            <person name="Manoil C."/>
            <person name="Miller S.I."/>
            <person name="Brittnacher M.J."/>
        </authorList>
    </citation>
    <scope>NUCLEOTIDE SEQUENCE [LARGE SCALE GENOMIC DNA]</scope>
    <source>
        <strain evidence="3">AB5075-UW</strain>
    </source>
</reference>